<dbReference type="RefSeq" id="XP_002733453.1">
    <property type="nucleotide sequence ID" value="XM_002733407.2"/>
</dbReference>
<name>A0ABM0GMX2_SACKO</name>
<evidence type="ECO:0000313" key="2">
    <source>
        <dbReference type="RefSeq" id="XP_002733453.1"/>
    </source>
</evidence>
<evidence type="ECO:0000313" key="1">
    <source>
        <dbReference type="Proteomes" id="UP000694865"/>
    </source>
</evidence>
<sequence length="370" mass="42825">MAHASNDDFSGYRQRITPEYIEKQKKRLLELKEEIRTKPDESKDNLIKLLPTLMELGIDNGGMSYQMVDERRSRLDSYQTTLNEIDGFPLPDFNDRERRETYCESVSKWFTKKYKNIKQLFFGGNMTAEDSEDVYNEVWNKLQREEVQSALEYLKTQVRDSRQKYLKLAITSQARSCFLAFGMFLFEMYTTHEAIGDLHNKLTGRVDQRITDVKKEIEELIKDTKQCSDNFKKTGKPSIPFDSLIGDYNRVKQKIEQLARDLLGMQSEMKQGRMKHGFGAAVNGMETYNAYQQAKMSMEYLPGWWKVLAVAIPIARGIMTMGHGISAVQCHQALQAIAERLDETDKLKQLLEDGMKILDELLDNALLKCT</sequence>
<gene>
    <name evidence="2" type="primary">LOC100376511</name>
</gene>
<reference evidence="2" key="1">
    <citation type="submission" date="2025-08" db="UniProtKB">
        <authorList>
            <consortium name="RefSeq"/>
        </authorList>
    </citation>
    <scope>IDENTIFICATION</scope>
    <source>
        <tissue evidence="2">Testes</tissue>
    </source>
</reference>
<keyword evidence="1" id="KW-1185">Reference proteome</keyword>
<dbReference type="Proteomes" id="UP000694865">
    <property type="component" value="Unplaced"/>
</dbReference>
<organism evidence="1 2">
    <name type="scientific">Saccoglossus kowalevskii</name>
    <name type="common">Acorn worm</name>
    <dbReference type="NCBI Taxonomy" id="10224"/>
    <lineage>
        <taxon>Eukaryota</taxon>
        <taxon>Metazoa</taxon>
        <taxon>Hemichordata</taxon>
        <taxon>Enteropneusta</taxon>
        <taxon>Harrimaniidae</taxon>
        <taxon>Saccoglossus</taxon>
    </lineage>
</organism>
<dbReference type="GeneID" id="100376511"/>
<accession>A0ABM0GMX2</accession>
<proteinExistence type="predicted"/>
<protein>
    <submittedName>
        <fullName evidence="2">Uncharacterized protein LOC100376511</fullName>
    </submittedName>
</protein>